<feature type="domain" description="Protein kinase" evidence="5">
    <location>
        <begin position="93"/>
        <end position="444"/>
    </location>
</feature>
<keyword evidence="1" id="KW-0808">Transferase</keyword>
<keyword evidence="4" id="KW-0175">Coiled coil</keyword>
<organism evidence="6 7">
    <name type="scientific">Candida boidinii</name>
    <name type="common">Yeast</name>
    <dbReference type="NCBI Taxonomy" id="5477"/>
    <lineage>
        <taxon>Eukaryota</taxon>
        <taxon>Fungi</taxon>
        <taxon>Dikarya</taxon>
        <taxon>Ascomycota</taxon>
        <taxon>Saccharomycotina</taxon>
        <taxon>Pichiomycetes</taxon>
        <taxon>Pichiales</taxon>
        <taxon>Pichiaceae</taxon>
        <taxon>Ogataea</taxon>
        <taxon>Ogataea/Candida clade</taxon>
    </lineage>
</organism>
<dbReference type="PROSITE" id="PS50011">
    <property type="entry name" value="PROTEIN_KINASE_DOM"/>
    <property type="match status" value="1"/>
</dbReference>
<comment type="caution">
    <text evidence="6">The sequence shown here is derived from an EMBL/GenBank/DDBJ whole genome shotgun (WGS) entry which is preliminary data.</text>
</comment>
<dbReference type="PANTHER" id="PTHR24055">
    <property type="entry name" value="MITOGEN-ACTIVATED PROTEIN KINASE"/>
    <property type="match status" value="1"/>
</dbReference>
<keyword evidence="2" id="KW-0547">Nucleotide-binding</keyword>
<accession>A0A9W6WDT7</accession>
<keyword evidence="7" id="KW-1185">Reference proteome</keyword>
<dbReference type="GO" id="GO:0004674">
    <property type="term" value="F:protein serine/threonine kinase activity"/>
    <property type="evidence" value="ECO:0007669"/>
    <property type="project" value="UniProtKB-KW"/>
</dbReference>
<dbReference type="GO" id="GO:0005524">
    <property type="term" value="F:ATP binding"/>
    <property type="evidence" value="ECO:0007669"/>
    <property type="project" value="UniProtKB-KW"/>
</dbReference>
<dbReference type="Gene3D" id="3.30.200.20">
    <property type="entry name" value="Phosphorylase Kinase, domain 1"/>
    <property type="match status" value="1"/>
</dbReference>
<sequence>MQKTIPYINQNYNETNLREKGKENHLKSENNSIANGKEITGRSRMNINNHLLQQQQQQLQQQQLQQQKVNLNIPLNIPNSPYKIPIKSLEERYQLLSELGSGSFGKVTLAKIRSKNENQIFENMCKHKNTLLFPLNSDNNKTSNYTVVAIKTMIKKLNNLQDYSRVKEVNFIYQVKSDPSLIQIYDVFVDKNSLKLHIVMESMDQNLYQLMKKRKSTLFSPITMKSILSQILAGITHIHSCNYFHRDVKPENILVTNSIQYQSDLIARGLPAIKDSYVVKLADYGLARNINNLKPYTSYVSTRWYRSPEILLRQNYYSYPADIWAFGCVLIEIANFAPLFPGSNELDQTWRVLEALGSPYPFVDFDDKVKETPLGGLWNKAEPLANELGFHLPKVEGLSIQKIIRRQDIDELERVELYKVASGCLKWDPSLRLSALELCNLPYFKGTMASKKYDEIVNQNNKNNNIHYNSLNYSSAIANNEITNNLHTAYSINSENQSNTSHIMNSNTIATTAETSTTGALNNSINNNNNSNNNNSNNFFSKSKFLAGLTNGETISNVLAPLRYSNKANISMNKNINLPIKVVNNNINEQIISESCVYADPHSYGGYNFIPAVKTTYSNFEDQLANKSFEIRSNNETDGDSYVGNNMEENIDQRNYIYENNKNNNIDSIDRNINSRTSSVYNQLLEEYGNENANNSEANEKCEMSFYPNDDDDIESDNLSCNDMNHIRPKDNEEFSNANDNIGFDSGNEFHGFSGVIDEEILEGSIEFINKDSNDYFPSTFASANENENENNVDVEKQEFFMLNDNKNYSEKTNAGSSCRSISSTSVNFEDFEDFDYKKFDKDYLSVKKAMIDSDVNVNSINNTNSNITNDNNIYSSHYVNHGYNNDKFIETNNSSDEANNAVDETISSFHDAYSQFQNDINILKDINGNDNVINDNVINDRLAEYSAINENNNNNNMHVDSESNSLKHLIEENLHIHSFLKSIKNLNPCATYGNMN</sequence>
<dbReference type="InterPro" id="IPR011009">
    <property type="entry name" value="Kinase-like_dom_sf"/>
</dbReference>
<feature type="coiled-coil region" evidence="4">
    <location>
        <begin position="42"/>
        <end position="72"/>
    </location>
</feature>
<reference evidence="6" key="1">
    <citation type="submission" date="2023-04" db="EMBL/GenBank/DDBJ databases">
        <title>Candida boidinii NBRC 10035.</title>
        <authorList>
            <person name="Ichikawa N."/>
            <person name="Sato H."/>
            <person name="Tonouchi N."/>
        </authorList>
    </citation>
    <scope>NUCLEOTIDE SEQUENCE</scope>
    <source>
        <strain evidence="6">NBRC 10035</strain>
    </source>
</reference>
<dbReference type="InterPro" id="IPR008271">
    <property type="entry name" value="Ser/Thr_kinase_AS"/>
</dbReference>
<name>A0A9W6WDT7_CANBO</name>
<gene>
    <name evidence="6" type="ORF">Cboi02_000084300</name>
</gene>
<evidence type="ECO:0000259" key="5">
    <source>
        <dbReference type="PROSITE" id="PS50011"/>
    </source>
</evidence>
<evidence type="ECO:0000256" key="3">
    <source>
        <dbReference type="ARBA" id="ARBA00022840"/>
    </source>
</evidence>
<dbReference type="SMART" id="SM00220">
    <property type="entry name" value="S_TKc"/>
    <property type="match status" value="1"/>
</dbReference>
<keyword evidence="1" id="KW-0418">Kinase</keyword>
<evidence type="ECO:0000256" key="4">
    <source>
        <dbReference type="SAM" id="Coils"/>
    </source>
</evidence>
<dbReference type="AlphaFoldDB" id="A0A9W6WDT7"/>
<dbReference type="InterPro" id="IPR050117">
    <property type="entry name" value="MAPK"/>
</dbReference>
<evidence type="ECO:0000313" key="7">
    <source>
        <dbReference type="Proteomes" id="UP001165120"/>
    </source>
</evidence>
<dbReference type="InterPro" id="IPR000719">
    <property type="entry name" value="Prot_kinase_dom"/>
</dbReference>
<keyword evidence="1" id="KW-0723">Serine/threonine-protein kinase</keyword>
<dbReference type="SUPFAM" id="SSF56112">
    <property type="entry name" value="Protein kinase-like (PK-like)"/>
    <property type="match status" value="1"/>
</dbReference>
<evidence type="ECO:0000313" key="6">
    <source>
        <dbReference type="EMBL" id="GME67419.1"/>
    </source>
</evidence>
<evidence type="ECO:0000256" key="2">
    <source>
        <dbReference type="ARBA" id="ARBA00022741"/>
    </source>
</evidence>
<protein>
    <submittedName>
        <fullName evidence="6">Unnamed protein product</fullName>
    </submittedName>
</protein>
<dbReference type="Gene3D" id="1.10.510.10">
    <property type="entry name" value="Transferase(Phosphotransferase) domain 1"/>
    <property type="match status" value="1"/>
</dbReference>
<dbReference type="EMBL" id="BSXN01000170">
    <property type="protein sequence ID" value="GME67419.1"/>
    <property type="molecule type" value="Genomic_DNA"/>
</dbReference>
<keyword evidence="3" id="KW-0067">ATP-binding</keyword>
<dbReference type="Proteomes" id="UP001165120">
    <property type="component" value="Unassembled WGS sequence"/>
</dbReference>
<dbReference type="Pfam" id="PF00069">
    <property type="entry name" value="Pkinase"/>
    <property type="match status" value="1"/>
</dbReference>
<proteinExistence type="predicted"/>
<dbReference type="PROSITE" id="PS00108">
    <property type="entry name" value="PROTEIN_KINASE_ST"/>
    <property type="match status" value="1"/>
</dbReference>
<evidence type="ECO:0000256" key="1">
    <source>
        <dbReference type="ARBA" id="ARBA00022527"/>
    </source>
</evidence>